<dbReference type="Proteomes" id="UP000000393">
    <property type="component" value="Chromosome"/>
</dbReference>
<sequence length="189" mass="22097">MKKEKTKLAIPESLQVHYFESYIEIVRVWRSWTTPLLAIFTVFWNGLLVYWYSILNEDSPFIVILFPFLHVAAGISLAYYVVAVWLNKTHIYVDAEKIKVRHKPIPWRGNKEIPTSFIKRLYAKENIFHSAEGQSISYEIHVITRNGKNIKLVERLDSSEQAFYLEHEIKKILNMEAAPPMKGELNNSS</sequence>
<dbReference type="KEGG" id="nwa:Nwat_2860"/>
<feature type="transmembrane region" description="Helical" evidence="1">
    <location>
        <begin position="36"/>
        <end position="55"/>
    </location>
</feature>
<feature type="transmembrane region" description="Helical" evidence="1">
    <location>
        <begin position="61"/>
        <end position="82"/>
    </location>
</feature>
<evidence type="ECO:0000256" key="1">
    <source>
        <dbReference type="SAM" id="Phobius"/>
    </source>
</evidence>
<keyword evidence="3" id="KW-1185">Reference proteome</keyword>
<name>D8KBG4_NITWC</name>
<dbReference type="eggNOG" id="ENOG5032V4J">
    <property type="taxonomic scope" value="Bacteria"/>
</dbReference>
<organism evidence="2 3">
    <name type="scientific">Nitrosococcus watsoni (strain C-113)</name>
    <dbReference type="NCBI Taxonomy" id="105559"/>
    <lineage>
        <taxon>Bacteria</taxon>
        <taxon>Pseudomonadati</taxon>
        <taxon>Pseudomonadota</taxon>
        <taxon>Gammaproteobacteria</taxon>
        <taxon>Chromatiales</taxon>
        <taxon>Chromatiaceae</taxon>
        <taxon>Nitrosococcus</taxon>
    </lineage>
</organism>
<gene>
    <name evidence="2" type="ordered locus">Nwat_2860</name>
</gene>
<protein>
    <submittedName>
        <fullName evidence="2">Uncharacterized protein</fullName>
    </submittedName>
</protein>
<evidence type="ECO:0000313" key="3">
    <source>
        <dbReference type="Proteomes" id="UP000000393"/>
    </source>
</evidence>
<dbReference type="HOGENOM" id="CLU_101811_0_0_6"/>
<keyword evidence="1" id="KW-1133">Transmembrane helix</keyword>
<evidence type="ECO:0000313" key="2">
    <source>
        <dbReference type="EMBL" id="ADJ29611.1"/>
    </source>
</evidence>
<keyword evidence="1" id="KW-0472">Membrane</keyword>
<dbReference type="OrthoDB" id="7061362at2"/>
<dbReference type="AlphaFoldDB" id="D8KBG4"/>
<keyword evidence="1" id="KW-0812">Transmembrane</keyword>
<dbReference type="STRING" id="105559.Nwat_2860"/>
<dbReference type="EMBL" id="CP002086">
    <property type="protein sequence ID" value="ADJ29611.1"/>
    <property type="molecule type" value="Genomic_DNA"/>
</dbReference>
<reference evidence="2 3" key="1">
    <citation type="submission" date="2010-06" db="EMBL/GenBank/DDBJ databases">
        <title>Complete sequence of chromosome of Nitrosococcus watsoni C-113.</title>
        <authorList>
            <consortium name="US DOE Joint Genome Institute"/>
            <person name="Lucas S."/>
            <person name="Copeland A."/>
            <person name="Lapidus A."/>
            <person name="Cheng J.-F."/>
            <person name="Bruce D."/>
            <person name="Goodwin L."/>
            <person name="Pitluck S."/>
            <person name="Malfatti S.A."/>
            <person name="Chain P.S.G."/>
            <person name="Land M."/>
            <person name="Hauser L."/>
            <person name="Kyrpides N."/>
            <person name="Ivanova N."/>
            <person name="Cambell M.A."/>
            <person name="Heidelberg J.F."/>
            <person name="Klotz M.G."/>
            <person name="Woyke T."/>
        </authorList>
    </citation>
    <scope>NUCLEOTIDE SEQUENCE [LARGE SCALE GENOMIC DNA]</scope>
    <source>
        <strain evidence="2 3">C-113</strain>
    </source>
</reference>
<dbReference type="RefSeq" id="WP_013221676.1">
    <property type="nucleotide sequence ID" value="NC_014315.1"/>
</dbReference>
<accession>D8KBG4</accession>
<proteinExistence type="predicted"/>